<reference evidence="2" key="1">
    <citation type="submission" date="2020-03" db="EMBL/GenBank/DDBJ databases">
        <authorList>
            <person name="Weist P."/>
        </authorList>
    </citation>
    <scope>NUCLEOTIDE SEQUENCE</scope>
</reference>
<dbReference type="EMBL" id="CADEAL010004139">
    <property type="protein sequence ID" value="CAB1452714.1"/>
    <property type="molecule type" value="Genomic_DNA"/>
</dbReference>
<accession>A0A9N7Z8M2</accession>
<feature type="compositionally biased region" description="Low complexity" evidence="1">
    <location>
        <begin position="153"/>
        <end position="162"/>
    </location>
</feature>
<gene>
    <name evidence="2" type="ORF">PLEPLA_LOCUS40464</name>
</gene>
<protein>
    <submittedName>
        <fullName evidence="2">Uncharacterized protein</fullName>
    </submittedName>
</protein>
<keyword evidence="3" id="KW-1185">Reference proteome</keyword>
<proteinExistence type="predicted"/>
<comment type="caution">
    <text evidence="2">The sequence shown here is derived from an EMBL/GenBank/DDBJ whole genome shotgun (WGS) entry which is preliminary data.</text>
</comment>
<feature type="region of interest" description="Disordered" evidence="1">
    <location>
        <begin position="153"/>
        <end position="185"/>
    </location>
</feature>
<organism evidence="2 3">
    <name type="scientific">Pleuronectes platessa</name>
    <name type="common">European plaice</name>
    <dbReference type="NCBI Taxonomy" id="8262"/>
    <lineage>
        <taxon>Eukaryota</taxon>
        <taxon>Metazoa</taxon>
        <taxon>Chordata</taxon>
        <taxon>Craniata</taxon>
        <taxon>Vertebrata</taxon>
        <taxon>Euteleostomi</taxon>
        <taxon>Actinopterygii</taxon>
        <taxon>Neopterygii</taxon>
        <taxon>Teleostei</taxon>
        <taxon>Neoteleostei</taxon>
        <taxon>Acanthomorphata</taxon>
        <taxon>Carangaria</taxon>
        <taxon>Pleuronectiformes</taxon>
        <taxon>Pleuronectoidei</taxon>
        <taxon>Pleuronectidae</taxon>
        <taxon>Pleuronectes</taxon>
    </lineage>
</organism>
<name>A0A9N7Z8M2_PLEPL</name>
<feature type="compositionally biased region" description="Basic and acidic residues" evidence="1">
    <location>
        <begin position="164"/>
        <end position="185"/>
    </location>
</feature>
<sequence length="222" mass="24889">MPAVTDLEYDAFVMGQPPHNQQILVVCVTLPQEHEDALEQLYRRRNKHRSMPCTQCQMDSFRLVRYEMSTGGTPGWGCANMLLQQRHNAAPGMILMYLRGKLLFVGYLHSGRSCSVGDLQKQICRSRADYRLGLSLPPDYKFSEAVNNSAAADAHNSQDAAVTGRDDVPLPASVEKKKVNERKTTEVREASQELIKCTVGSNLSKDHLLLTLAAIRRSKMLR</sequence>
<dbReference type="Proteomes" id="UP001153269">
    <property type="component" value="Unassembled WGS sequence"/>
</dbReference>
<evidence type="ECO:0000313" key="3">
    <source>
        <dbReference type="Proteomes" id="UP001153269"/>
    </source>
</evidence>
<dbReference type="AlphaFoldDB" id="A0A9N7Z8M2"/>
<evidence type="ECO:0000256" key="1">
    <source>
        <dbReference type="SAM" id="MobiDB-lite"/>
    </source>
</evidence>
<evidence type="ECO:0000313" key="2">
    <source>
        <dbReference type="EMBL" id="CAB1452714.1"/>
    </source>
</evidence>